<feature type="region of interest" description="Disordered" evidence="1">
    <location>
        <begin position="180"/>
        <end position="199"/>
    </location>
</feature>
<evidence type="ECO:0000313" key="2">
    <source>
        <dbReference type="EMBL" id="KIK37735.1"/>
    </source>
</evidence>
<accession>A0A0C9ZJT1</accession>
<evidence type="ECO:0000313" key="3">
    <source>
        <dbReference type="Proteomes" id="UP000054485"/>
    </source>
</evidence>
<feature type="region of interest" description="Disordered" evidence="1">
    <location>
        <begin position="204"/>
        <end position="271"/>
    </location>
</feature>
<evidence type="ECO:0000256" key="1">
    <source>
        <dbReference type="SAM" id="MobiDB-lite"/>
    </source>
</evidence>
<gene>
    <name evidence="2" type="ORF">CY34DRAFT_810080</name>
</gene>
<name>A0A0C9ZJT1_9AGAM</name>
<proteinExistence type="predicted"/>
<dbReference type="OrthoDB" id="2658212at2759"/>
<protein>
    <submittedName>
        <fullName evidence="2">Uncharacterized protein</fullName>
    </submittedName>
</protein>
<feature type="region of interest" description="Disordered" evidence="1">
    <location>
        <begin position="97"/>
        <end position="126"/>
    </location>
</feature>
<reference evidence="2 3" key="1">
    <citation type="submission" date="2014-04" db="EMBL/GenBank/DDBJ databases">
        <authorList>
            <consortium name="DOE Joint Genome Institute"/>
            <person name="Kuo A."/>
            <person name="Ruytinx J."/>
            <person name="Rineau F."/>
            <person name="Colpaert J."/>
            <person name="Kohler A."/>
            <person name="Nagy L.G."/>
            <person name="Floudas D."/>
            <person name="Copeland A."/>
            <person name="Barry K.W."/>
            <person name="Cichocki N."/>
            <person name="Veneault-Fourrey C."/>
            <person name="LaButti K."/>
            <person name="Lindquist E.A."/>
            <person name="Lipzen A."/>
            <person name="Lundell T."/>
            <person name="Morin E."/>
            <person name="Murat C."/>
            <person name="Sun H."/>
            <person name="Tunlid A."/>
            <person name="Henrissat B."/>
            <person name="Grigoriev I.V."/>
            <person name="Hibbett D.S."/>
            <person name="Martin F."/>
            <person name="Nordberg H.P."/>
            <person name="Cantor M.N."/>
            <person name="Hua S.X."/>
        </authorList>
    </citation>
    <scope>NUCLEOTIDE SEQUENCE [LARGE SCALE GENOMIC DNA]</scope>
    <source>
        <strain evidence="2 3">UH-Slu-Lm8-n1</strain>
    </source>
</reference>
<feature type="compositionally biased region" description="Low complexity" evidence="1">
    <location>
        <begin position="247"/>
        <end position="262"/>
    </location>
</feature>
<feature type="compositionally biased region" description="Pro residues" evidence="1">
    <location>
        <begin position="211"/>
        <end position="220"/>
    </location>
</feature>
<feature type="region of interest" description="Disordered" evidence="1">
    <location>
        <begin position="148"/>
        <end position="170"/>
    </location>
</feature>
<dbReference type="Proteomes" id="UP000054485">
    <property type="component" value="Unassembled WGS sequence"/>
</dbReference>
<sequence>MSTIFNGDSQMEVIIVLANCGSDTSKARQALTKYIARKQEKGRSTEHILKKLRQLELKFINDTSLHAAFRDARANTCLPRSPDVPLPEFVLREMAATAGRDSRQSGTSAPRDLVTPSPGPSTPLSWLQPSYSPILRHVDPAIIEEDRIQPEASSRRPSLPPTNAPGRLPVLSPYASQIIGSGRSRSSTVPSSSMSSLFTHSPKKFRTSFNSPPPTSPLPDLPLEAADDYDSHIPRFHLPPPANRPFSSASKSSSSSHSSYPSPRTPDAATTLCPRFSSQSAAMIQGDVSYPPRKEENVPQQPPVIMEHCPQEMDIPSMFTPSREGSFVASENSGSDFPVPYRDSPILHDRPASHNQDFSFPLDNALRLCTASPVVRREVNRCLHQDPGYEQHNWPTVLQECDVAEDEISFLLNEIAREMEFTLSMS</sequence>
<reference evidence="3" key="2">
    <citation type="submission" date="2015-01" db="EMBL/GenBank/DDBJ databases">
        <title>Evolutionary Origins and Diversification of the Mycorrhizal Mutualists.</title>
        <authorList>
            <consortium name="DOE Joint Genome Institute"/>
            <consortium name="Mycorrhizal Genomics Consortium"/>
            <person name="Kohler A."/>
            <person name="Kuo A."/>
            <person name="Nagy L.G."/>
            <person name="Floudas D."/>
            <person name="Copeland A."/>
            <person name="Barry K.W."/>
            <person name="Cichocki N."/>
            <person name="Veneault-Fourrey C."/>
            <person name="LaButti K."/>
            <person name="Lindquist E.A."/>
            <person name="Lipzen A."/>
            <person name="Lundell T."/>
            <person name="Morin E."/>
            <person name="Murat C."/>
            <person name="Riley R."/>
            <person name="Ohm R."/>
            <person name="Sun H."/>
            <person name="Tunlid A."/>
            <person name="Henrissat B."/>
            <person name="Grigoriev I.V."/>
            <person name="Hibbett D.S."/>
            <person name="Martin F."/>
        </authorList>
    </citation>
    <scope>NUCLEOTIDE SEQUENCE [LARGE SCALE GENOMIC DNA]</scope>
    <source>
        <strain evidence="3">UH-Slu-Lm8-n1</strain>
    </source>
</reference>
<keyword evidence="3" id="KW-1185">Reference proteome</keyword>
<dbReference type="AlphaFoldDB" id="A0A0C9ZJT1"/>
<dbReference type="STRING" id="930992.A0A0C9ZJT1"/>
<dbReference type="HOGENOM" id="CLU_053022_0_0_1"/>
<dbReference type="InParanoid" id="A0A0C9ZJT1"/>
<feature type="compositionally biased region" description="Low complexity" evidence="1">
    <location>
        <begin position="180"/>
        <end position="196"/>
    </location>
</feature>
<dbReference type="EMBL" id="KN835433">
    <property type="protein sequence ID" value="KIK37735.1"/>
    <property type="molecule type" value="Genomic_DNA"/>
</dbReference>
<organism evidence="2 3">
    <name type="scientific">Suillus luteus UH-Slu-Lm8-n1</name>
    <dbReference type="NCBI Taxonomy" id="930992"/>
    <lineage>
        <taxon>Eukaryota</taxon>
        <taxon>Fungi</taxon>
        <taxon>Dikarya</taxon>
        <taxon>Basidiomycota</taxon>
        <taxon>Agaricomycotina</taxon>
        <taxon>Agaricomycetes</taxon>
        <taxon>Agaricomycetidae</taxon>
        <taxon>Boletales</taxon>
        <taxon>Suillineae</taxon>
        <taxon>Suillaceae</taxon>
        <taxon>Suillus</taxon>
    </lineage>
</organism>